<dbReference type="CDD" id="cd22391">
    <property type="entry name" value="KH-I_PNO1_rpt1"/>
    <property type="match status" value="1"/>
</dbReference>
<dbReference type="InterPro" id="IPR055212">
    <property type="entry name" value="KH-I_PNO1_first"/>
</dbReference>
<dbReference type="AlphaFoldDB" id="A0AAV9IR58"/>
<evidence type="ECO:0000256" key="1">
    <source>
        <dbReference type="ARBA" id="ARBA00004604"/>
    </source>
</evidence>
<dbReference type="InterPro" id="IPR055211">
    <property type="entry name" value="KH_PNO1_2nd"/>
</dbReference>
<organism evidence="7 8">
    <name type="scientific">Cyanidium caldarium</name>
    <name type="common">Red alga</name>
    <dbReference type="NCBI Taxonomy" id="2771"/>
    <lineage>
        <taxon>Eukaryota</taxon>
        <taxon>Rhodophyta</taxon>
        <taxon>Bangiophyceae</taxon>
        <taxon>Cyanidiales</taxon>
        <taxon>Cyanidiaceae</taxon>
        <taxon>Cyanidium</taxon>
    </lineage>
</organism>
<dbReference type="Proteomes" id="UP001301350">
    <property type="component" value="Unassembled WGS sequence"/>
</dbReference>
<evidence type="ECO:0000256" key="3">
    <source>
        <dbReference type="ARBA" id="ARBA00022884"/>
    </source>
</evidence>
<feature type="compositionally biased region" description="Basic and acidic residues" evidence="5">
    <location>
        <begin position="1"/>
        <end position="16"/>
    </location>
</feature>
<keyword evidence="3" id="KW-0694">RNA-binding</keyword>
<keyword evidence="8" id="KW-1185">Reference proteome</keyword>
<feature type="region of interest" description="Disordered" evidence="5">
    <location>
        <begin position="1"/>
        <end position="25"/>
    </location>
</feature>
<dbReference type="InterPro" id="IPR036612">
    <property type="entry name" value="KH_dom_type_1_sf"/>
</dbReference>
<dbReference type="SUPFAM" id="SSF54791">
    <property type="entry name" value="Eukaryotic type KH-domain (KH-domain type I)"/>
    <property type="match status" value="1"/>
</dbReference>
<reference evidence="7 8" key="1">
    <citation type="submission" date="2022-07" db="EMBL/GenBank/DDBJ databases">
        <title>Genome-wide signatures of adaptation to extreme environments.</title>
        <authorList>
            <person name="Cho C.H."/>
            <person name="Yoon H.S."/>
        </authorList>
    </citation>
    <scope>NUCLEOTIDE SEQUENCE [LARGE SCALE GENOMIC DNA]</scope>
    <source>
        <strain evidence="7 8">DBV 063 E5</strain>
    </source>
</reference>
<sequence length="225" mass="25272">MEVDKAPGAEAHRDSDTPTSPPCRPHFQRASAAALRAADGLRTGSVEQRRVPVPPHRYTPLKQHWLRIYEPIVKELHLQVRMNLRQRAVELRTCRSTDDAAALQRGAEFVRAFMLGFDVDDALALIRLDDILIESFEVGDVKRLHGDHLSRAIGRVAGAQGRMKFAIENACKVRVVLADAKIHLMGSYRNIRLARDAICALILGAPPGKTYEKLRRISARLNERF</sequence>
<evidence type="ECO:0000313" key="8">
    <source>
        <dbReference type="Proteomes" id="UP001301350"/>
    </source>
</evidence>
<name>A0AAV9IR58_CYACA</name>
<accession>A0AAV9IR58</accession>
<dbReference type="Gene3D" id="3.30.1370.10">
    <property type="entry name" value="K Homology domain, type 1"/>
    <property type="match status" value="1"/>
</dbReference>
<dbReference type="CDD" id="cd22392">
    <property type="entry name" value="KH-I_PNO1_rpt2"/>
    <property type="match status" value="1"/>
</dbReference>
<dbReference type="Pfam" id="PF22891">
    <property type="entry name" value="KH_PNO1_2nd"/>
    <property type="match status" value="1"/>
</dbReference>
<evidence type="ECO:0000256" key="5">
    <source>
        <dbReference type="SAM" id="MobiDB-lite"/>
    </source>
</evidence>
<dbReference type="GO" id="GO:0003723">
    <property type="term" value="F:RNA binding"/>
    <property type="evidence" value="ECO:0007669"/>
    <property type="project" value="UniProtKB-KW"/>
</dbReference>
<dbReference type="FunFam" id="3.30.1370.10:FF:000009">
    <property type="entry name" value="RNA-binding protein PNO1"/>
    <property type="match status" value="1"/>
</dbReference>
<dbReference type="PANTHER" id="PTHR12826">
    <property type="entry name" value="RIBONUCLEASE Y"/>
    <property type="match status" value="1"/>
</dbReference>
<comment type="similarity">
    <text evidence="2">Belongs to the PNO1 family.</text>
</comment>
<comment type="caution">
    <text evidence="7">The sequence shown here is derived from an EMBL/GenBank/DDBJ whole genome shotgun (WGS) entry which is preliminary data.</text>
</comment>
<dbReference type="PANTHER" id="PTHR12826:SF13">
    <property type="entry name" value="RNA-BINDING PROTEIN PNO1"/>
    <property type="match status" value="1"/>
</dbReference>
<dbReference type="FunFam" id="3.30.1370.10:FF:000048">
    <property type="entry name" value="RNA-binding protein PNO1 isoform X2"/>
    <property type="match status" value="1"/>
</dbReference>
<gene>
    <name evidence="7" type="ORF">CDCA_CDCA02G0706</name>
</gene>
<keyword evidence="4" id="KW-0539">Nucleus</keyword>
<dbReference type="EMBL" id="JANCYW010000002">
    <property type="protein sequence ID" value="KAK4534681.1"/>
    <property type="molecule type" value="Genomic_DNA"/>
</dbReference>
<comment type="subcellular location">
    <subcellularLocation>
        <location evidence="1">Nucleus</location>
        <location evidence="1">Nucleolus</location>
    </subcellularLocation>
</comment>
<feature type="domain" description="PNO1 second type I KH" evidence="6">
    <location>
        <begin position="135"/>
        <end position="218"/>
    </location>
</feature>
<evidence type="ECO:0000259" key="6">
    <source>
        <dbReference type="Pfam" id="PF22891"/>
    </source>
</evidence>
<evidence type="ECO:0000256" key="2">
    <source>
        <dbReference type="ARBA" id="ARBA00007515"/>
    </source>
</evidence>
<evidence type="ECO:0000256" key="4">
    <source>
        <dbReference type="ARBA" id="ARBA00023242"/>
    </source>
</evidence>
<dbReference type="GO" id="GO:0005730">
    <property type="term" value="C:nucleolus"/>
    <property type="evidence" value="ECO:0007669"/>
    <property type="project" value="UniProtKB-SubCell"/>
</dbReference>
<proteinExistence type="inferred from homology"/>
<evidence type="ECO:0000313" key="7">
    <source>
        <dbReference type="EMBL" id="KAK4534681.1"/>
    </source>
</evidence>
<protein>
    <recommendedName>
        <fullName evidence="6">PNO1 second type I KH domain-containing protein</fullName>
    </recommendedName>
</protein>